<dbReference type="Pfam" id="PF26130">
    <property type="entry name" value="PB1-like"/>
    <property type="match status" value="1"/>
</dbReference>
<dbReference type="InterPro" id="IPR058594">
    <property type="entry name" value="PB1-like_dom_pln"/>
</dbReference>
<dbReference type="AlphaFoldDB" id="A0A0L9VRZ0"/>
<accession>A0A0L9VRZ0</accession>
<dbReference type="Gramene" id="KOM57718">
    <property type="protein sequence ID" value="KOM57718"/>
    <property type="gene ID" value="LR48_Vigan11g075100"/>
</dbReference>
<evidence type="ECO:0000313" key="2">
    <source>
        <dbReference type="EMBL" id="KOM57718.1"/>
    </source>
</evidence>
<reference evidence="3" key="1">
    <citation type="journal article" date="2015" name="Proc. Natl. Acad. Sci. U.S.A.">
        <title>Genome sequencing of adzuki bean (Vigna angularis) provides insight into high starch and low fat accumulation and domestication.</title>
        <authorList>
            <person name="Yang K."/>
            <person name="Tian Z."/>
            <person name="Chen C."/>
            <person name="Luo L."/>
            <person name="Zhao B."/>
            <person name="Wang Z."/>
            <person name="Yu L."/>
            <person name="Li Y."/>
            <person name="Sun Y."/>
            <person name="Li W."/>
            <person name="Chen Y."/>
            <person name="Li Y."/>
            <person name="Zhang Y."/>
            <person name="Ai D."/>
            <person name="Zhao J."/>
            <person name="Shang C."/>
            <person name="Ma Y."/>
            <person name="Wu B."/>
            <person name="Wang M."/>
            <person name="Gao L."/>
            <person name="Sun D."/>
            <person name="Zhang P."/>
            <person name="Guo F."/>
            <person name="Wang W."/>
            <person name="Li Y."/>
            <person name="Wang J."/>
            <person name="Varshney R.K."/>
            <person name="Wang J."/>
            <person name="Ling H.Q."/>
            <person name="Wan P."/>
        </authorList>
    </citation>
    <scope>NUCLEOTIDE SEQUENCE</scope>
    <source>
        <strain evidence="3">cv. Jingnong 6</strain>
    </source>
</reference>
<organism evidence="2 3">
    <name type="scientific">Phaseolus angularis</name>
    <name type="common">Azuki bean</name>
    <name type="synonym">Vigna angularis</name>
    <dbReference type="NCBI Taxonomy" id="3914"/>
    <lineage>
        <taxon>Eukaryota</taxon>
        <taxon>Viridiplantae</taxon>
        <taxon>Streptophyta</taxon>
        <taxon>Embryophyta</taxon>
        <taxon>Tracheophyta</taxon>
        <taxon>Spermatophyta</taxon>
        <taxon>Magnoliopsida</taxon>
        <taxon>eudicotyledons</taxon>
        <taxon>Gunneridae</taxon>
        <taxon>Pentapetalae</taxon>
        <taxon>rosids</taxon>
        <taxon>fabids</taxon>
        <taxon>Fabales</taxon>
        <taxon>Fabaceae</taxon>
        <taxon>Papilionoideae</taxon>
        <taxon>50 kb inversion clade</taxon>
        <taxon>NPAAA clade</taxon>
        <taxon>indigoferoid/millettioid clade</taxon>
        <taxon>Phaseoleae</taxon>
        <taxon>Vigna</taxon>
    </lineage>
</organism>
<dbReference type="Proteomes" id="UP000053144">
    <property type="component" value="Chromosome 11"/>
</dbReference>
<sequence>MDDACIKLVVHHTGHFVSDDKDGKLKFDGERVKLSCDPDLWSYFGRVASVKDLGHIDVKELWYNRGVEDGQVVSDGEVEREMVEGQVVGDGEVQRGIVEGQVVGDGKVEREMVEGQVVGDGQVEREMVEGQVVGCWVISASAPNRFK</sequence>
<proteinExistence type="predicted"/>
<gene>
    <name evidence="2" type="ORF">LR48_Vigan11g075100</name>
</gene>
<name>A0A0L9VRZ0_PHAAN</name>
<dbReference type="EMBL" id="CM003381">
    <property type="protein sequence ID" value="KOM57718.1"/>
    <property type="molecule type" value="Genomic_DNA"/>
</dbReference>
<protein>
    <recommendedName>
        <fullName evidence="1">PB1-like domain-containing protein</fullName>
    </recommendedName>
</protein>
<evidence type="ECO:0000313" key="3">
    <source>
        <dbReference type="Proteomes" id="UP000053144"/>
    </source>
</evidence>
<evidence type="ECO:0000259" key="1">
    <source>
        <dbReference type="Pfam" id="PF26130"/>
    </source>
</evidence>
<feature type="domain" description="PB1-like" evidence="1">
    <location>
        <begin position="5"/>
        <end position="65"/>
    </location>
</feature>